<feature type="region of interest" description="Disordered" evidence="7">
    <location>
        <begin position="570"/>
        <end position="614"/>
    </location>
</feature>
<dbReference type="RefSeq" id="WP_068683780.1">
    <property type="nucleotide sequence ID" value="NZ_LYPA01000064.1"/>
</dbReference>
<evidence type="ECO:0000256" key="3">
    <source>
        <dbReference type="ARBA" id="ARBA00022801"/>
    </source>
</evidence>
<feature type="coiled-coil region" evidence="6">
    <location>
        <begin position="488"/>
        <end position="522"/>
    </location>
</feature>
<dbReference type="CDD" id="cd09912">
    <property type="entry name" value="DLP_2"/>
    <property type="match status" value="2"/>
</dbReference>
<dbReference type="InterPro" id="IPR045063">
    <property type="entry name" value="Dynamin_N"/>
</dbReference>
<keyword evidence="3" id="KW-0378">Hydrolase</keyword>
<dbReference type="GO" id="GO:0016020">
    <property type="term" value="C:membrane"/>
    <property type="evidence" value="ECO:0007669"/>
    <property type="project" value="UniProtKB-SubCell"/>
</dbReference>
<feature type="compositionally biased region" description="Low complexity" evidence="7">
    <location>
        <begin position="529"/>
        <end position="541"/>
    </location>
</feature>
<dbReference type="GO" id="GO:0005525">
    <property type="term" value="F:GTP binding"/>
    <property type="evidence" value="ECO:0007669"/>
    <property type="project" value="UniProtKB-KW"/>
</dbReference>
<evidence type="ECO:0000259" key="8">
    <source>
        <dbReference type="Pfam" id="PF00350"/>
    </source>
</evidence>
<evidence type="ECO:0000256" key="5">
    <source>
        <dbReference type="ARBA" id="ARBA00023136"/>
    </source>
</evidence>
<comment type="subcellular location">
    <subcellularLocation>
        <location evidence="1">Membrane</location>
    </subcellularLocation>
</comment>
<keyword evidence="6" id="KW-0175">Coiled coil</keyword>
<dbReference type="Proteomes" id="UP000092024">
    <property type="component" value="Unassembled WGS sequence"/>
</dbReference>
<proteinExistence type="predicted"/>
<name>A0A1A5YGQ1_9BACL</name>
<protein>
    <submittedName>
        <fullName evidence="9">Dynamin</fullName>
    </submittedName>
</protein>
<keyword evidence="4" id="KW-0342">GTP-binding</keyword>
<dbReference type="InterPro" id="IPR027094">
    <property type="entry name" value="Mitofusin_fam"/>
</dbReference>
<feature type="region of interest" description="Disordered" evidence="7">
    <location>
        <begin position="526"/>
        <end position="551"/>
    </location>
</feature>
<dbReference type="InterPro" id="IPR027417">
    <property type="entry name" value="P-loop_NTPase"/>
</dbReference>
<feature type="domain" description="Dynamin N-terminal" evidence="8">
    <location>
        <begin position="662"/>
        <end position="891"/>
    </location>
</feature>
<dbReference type="Gene3D" id="3.40.50.300">
    <property type="entry name" value="P-loop containing nucleotide triphosphate hydrolases"/>
    <property type="match status" value="2"/>
</dbReference>
<sequence>MTKLVTMNTGKIADALRRMAESWSQAGDDGRSVQAQELLSKLTEGRLTVALCGHFSAGKSSLVNALCGAKLLPSSPIPTSANIVSIRGGDRPYAAVETVRNGEVVQAEIPIEELDRYCVDGERFQSVSIIYPSPLLGKDIVLLDTPGIDSTDNAHRLATESALHLADVVFYVMDYNHVQSEINFAFAKSLKDWGKPLYFIVNQIDKHRDRELSFSDYAKSVEEAFHAWHLEPAGILYLSLRQPDHPQHQWNSLLALIKELAEEREDLCAYSVSSSMSYLLQGHLKQRDEQMETRRLALLDEAGGEEGLREGEAAIQRLFGLTVSLQNEKEQFRSGLLRELQSILDNANITPASLRDLAQAFLESRKPGFRAGLLFAGAKTAAEQARRLEVFRSELLALTDAAIDWHVRQLLRSAAERISFDMEALEAEMGSRLVWRPDEEWLAGKIKPGAVIGNEYTMIYCKEMAADLKGKYRGLALEVIDALAAFAAKAADEKINAVQSQLKEAEEQAGAARSLRKLEQEESRYRESLQALLPPAAQAPALPRPRRESRRIDGTALPIAATGNPRALSAVTAQAGSVEQEHKQASAPDVEAADAGQRIGSKRDEGESRGLASEGSALGLQRDAAARLSAAAALLEGQPALHTAAASMNEKAARLRSSTFTIALFGAFSAGKSSLANALIGEAVLPVSPNPTTAAINRLMPPDSEYGHGMARIVMKSRQELLADLRYSLHLLGEDASEAALPDAADIMALVDSLSPQSVGAGGRPHYSFLRAARSGWEKHEPLLGQVLKADREEYVSFVAEESRSCFVSSIDFHYSCPLTNEGIVLVDTPGADSVNARHTGVAFNYIKNADAILFVTYYNHAFSQADRQFLDQLGRVKDQFELDKMFFIVNASDLASSQEELQGVLQHVESNLQKHGITFPRLYPVSSIMALDGKEGRDLEALSQSGLPRFEEDFHSFVRHDLGQLAIQSAQGEIQRALQLIDGWVAGAEGDAASRQAELGKLERQLEAAKAAIQSFGQGEFPQGLRQEMKELLYYVVQRLQFRFGDFYHLAFNPSSLQDDGRDLKRAVWTSWLELQRLFQRELAQELQATTLRLERGIWREINKGYEKCCQYLLEDMPDYAPPPVSEGFLETPAEGSDWEEGTIAAKWLWSRFKSPRHFFEGEGKDALRKELEALVVPSLQHKSESIGEAWMTHYEAVWRNAAASCSKRLLEDIDSFGQGKRLSLSDQSNLGELKELRISLSHL</sequence>
<evidence type="ECO:0000256" key="6">
    <source>
        <dbReference type="SAM" id="Coils"/>
    </source>
</evidence>
<evidence type="ECO:0000256" key="7">
    <source>
        <dbReference type="SAM" id="MobiDB-lite"/>
    </source>
</evidence>
<dbReference type="GO" id="GO:0003924">
    <property type="term" value="F:GTPase activity"/>
    <property type="evidence" value="ECO:0007669"/>
    <property type="project" value="InterPro"/>
</dbReference>
<reference evidence="9 10" key="1">
    <citation type="submission" date="2016-05" db="EMBL/GenBank/DDBJ databases">
        <title>Paenibacillus oryzae. sp. nov., isolated from the rice root.</title>
        <authorList>
            <person name="Zhang J."/>
            <person name="Zhang X."/>
        </authorList>
    </citation>
    <scope>NUCLEOTIDE SEQUENCE [LARGE SCALE GENOMIC DNA]</scope>
    <source>
        <strain evidence="9 10">1DrF-4</strain>
    </source>
</reference>
<gene>
    <name evidence="9" type="ORF">A7K91_04040</name>
</gene>
<keyword evidence="5" id="KW-0472">Membrane</keyword>
<comment type="caution">
    <text evidence="9">The sequence shown here is derived from an EMBL/GenBank/DDBJ whole genome shotgun (WGS) entry which is preliminary data.</text>
</comment>
<dbReference type="AlphaFoldDB" id="A0A1A5YGQ1"/>
<dbReference type="STRING" id="1844972.A7K91_04040"/>
<evidence type="ECO:0000313" key="10">
    <source>
        <dbReference type="Proteomes" id="UP000092024"/>
    </source>
</evidence>
<evidence type="ECO:0000256" key="2">
    <source>
        <dbReference type="ARBA" id="ARBA00022741"/>
    </source>
</evidence>
<feature type="domain" description="Dynamin N-terminal" evidence="8">
    <location>
        <begin position="49"/>
        <end position="203"/>
    </location>
</feature>
<dbReference type="SUPFAM" id="SSF52540">
    <property type="entry name" value="P-loop containing nucleoside triphosphate hydrolases"/>
    <property type="match status" value="2"/>
</dbReference>
<dbReference type="Pfam" id="PF00350">
    <property type="entry name" value="Dynamin_N"/>
    <property type="match status" value="2"/>
</dbReference>
<keyword evidence="10" id="KW-1185">Reference proteome</keyword>
<dbReference type="PANTHER" id="PTHR10465:SF0">
    <property type="entry name" value="SARCALUMENIN"/>
    <property type="match status" value="1"/>
</dbReference>
<evidence type="ECO:0000313" key="9">
    <source>
        <dbReference type="EMBL" id="OBR64762.1"/>
    </source>
</evidence>
<accession>A0A1A5YGQ1</accession>
<keyword evidence="2" id="KW-0547">Nucleotide-binding</keyword>
<evidence type="ECO:0000256" key="4">
    <source>
        <dbReference type="ARBA" id="ARBA00023134"/>
    </source>
</evidence>
<evidence type="ECO:0000256" key="1">
    <source>
        <dbReference type="ARBA" id="ARBA00004370"/>
    </source>
</evidence>
<dbReference type="PANTHER" id="PTHR10465">
    <property type="entry name" value="TRANSMEMBRANE GTPASE FZO1"/>
    <property type="match status" value="1"/>
</dbReference>
<organism evidence="9 10">
    <name type="scientific">Paenibacillus oryzae</name>
    <dbReference type="NCBI Taxonomy" id="1844972"/>
    <lineage>
        <taxon>Bacteria</taxon>
        <taxon>Bacillati</taxon>
        <taxon>Bacillota</taxon>
        <taxon>Bacilli</taxon>
        <taxon>Bacillales</taxon>
        <taxon>Paenibacillaceae</taxon>
        <taxon>Paenibacillus</taxon>
    </lineage>
</organism>
<dbReference type="EMBL" id="LYPA01000064">
    <property type="protein sequence ID" value="OBR64762.1"/>
    <property type="molecule type" value="Genomic_DNA"/>
</dbReference>